<evidence type="ECO:0000259" key="1">
    <source>
        <dbReference type="PROSITE" id="PS51910"/>
    </source>
</evidence>
<dbReference type="SUPFAM" id="SSF51445">
    <property type="entry name" value="(Trans)glycosidases"/>
    <property type="match status" value="1"/>
</dbReference>
<dbReference type="PANTHER" id="PTHR46066">
    <property type="entry name" value="CHITINASE DOMAIN-CONTAINING PROTEIN 1 FAMILY MEMBER"/>
    <property type="match status" value="1"/>
</dbReference>
<sequence>MFKNILLIIFGLGCGIIGSVYVLTNYTSLFPGTNRLLTPLGLQKPTVIGFLPYWLLAKDNKDYSPYLDTVSYFGLTVDADGTIEKFTNPGETEPGWLTLKSKKIKSILETSKEKNLNRSLVIFNGNQEKIGRLMENPEKHAQNLVNEVSPILTKYGFTDLNLDIESVSTASDSARQNFTLFTKTIHEELKKRHDLITLSIDVSPTALIKKYLIDVGKISSYVDKVILMTYDFHYQGSSVTGAVAPVNGAGRSAEFDTETSIKEALKILPAEKIIMGVPLYGYEWETLSDYPQAAIIPGSGITASNKRVEELLTKCSSCSAKFDPVSLEAYVIYQDQETNTFHQIFYPDKKVMQEKIKLVNKYRLGGMALWALGYEGKNILDPLIDL</sequence>
<dbReference type="PROSITE" id="PS51910">
    <property type="entry name" value="GH18_2"/>
    <property type="match status" value="1"/>
</dbReference>
<dbReference type="GO" id="GO:0005975">
    <property type="term" value="P:carbohydrate metabolic process"/>
    <property type="evidence" value="ECO:0007669"/>
    <property type="project" value="InterPro"/>
</dbReference>
<reference evidence="2 3" key="1">
    <citation type="journal article" date="2016" name="Nat. Commun.">
        <title>Thousands of microbial genomes shed light on interconnected biogeochemical processes in an aquifer system.</title>
        <authorList>
            <person name="Anantharaman K."/>
            <person name="Brown C.T."/>
            <person name="Hug L.A."/>
            <person name="Sharon I."/>
            <person name="Castelle C.J."/>
            <person name="Probst A.J."/>
            <person name="Thomas B.C."/>
            <person name="Singh A."/>
            <person name="Wilkins M.J."/>
            <person name="Karaoz U."/>
            <person name="Brodie E.L."/>
            <person name="Williams K.H."/>
            <person name="Hubbard S.S."/>
            <person name="Banfield J.F."/>
        </authorList>
    </citation>
    <scope>NUCLEOTIDE SEQUENCE [LARGE SCALE GENOMIC DNA]</scope>
</reference>
<dbReference type="Gene3D" id="3.10.50.10">
    <property type="match status" value="1"/>
</dbReference>
<comment type="caution">
    <text evidence="2">The sequence shown here is derived from an EMBL/GenBank/DDBJ whole genome shotgun (WGS) entry which is preliminary data.</text>
</comment>
<dbReference type="EMBL" id="MGAG01000003">
    <property type="protein sequence ID" value="OGK42188.1"/>
    <property type="molecule type" value="Genomic_DNA"/>
</dbReference>
<organism evidence="2 3">
    <name type="scientific">Candidatus Roizmanbacteria bacterium RIFCSPLOWO2_01_FULL_37_12</name>
    <dbReference type="NCBI Taxonomy" id="1802056"/>
    <lineage>
        <taxon>Bacteria</taxon>
        <taxon>Candidatus Roizmaniibacteriota</taxon>
    </lineage>
</organism>
<accession>A0A1F7IFQ0</accession>
<evidence type="ECO:0000313" key="2">
    <source>
        <dbReference type="EMBL" id="OGK42188.1"/>
    </source>
</evidence>
<proteinExistence type="predicted"/>
<dbReference type="SMART" id="SM00636">
    <property type="entry name" value="Glyco_18"/>
    <property type="match status" value="1"/>
</dbReference>
<dbReference type="Pfam" id="PF00704">
    <property type="entry name" value="Glyco_hydro_18"/>
    <property type="match status" value="1"/>
</dbReference>
<dbReference type="InterPro" id="IPR017853">
    <property type="entry name" value="GH"/>
</dbReference>
<name>A0A1F7IFQ0_9BACT</name>
<dbReference type="PANTHER" id="PTHR46066:SF2">
    <property type="entry name" value="CHITINASE DOMAIN-CONTAINING PROTEIN 1"/>
    <property type="match status" value="1"/>
</dbReference>
<dbReference type="Proteomes" id="UP000177698">
    <property type="component" value="Unassembled WGS sequence"/>
</dbReference>
<feature type="domain" description="GH18" evidence="1">
    <location>
        <begin position="45"/>
        <end position="386"/>
    </location>
</feature>
<protein>
    <recommendedName>
        <fullName evidence="1">GH18 domain-containing protein</fullName>
    </recommendedName>
</protein>
<dbReference type="Gene3D" id="3.20.20.80">
    <property type="entry name" value="Glycosidases"/>
    <property type="match status" value="1"/>
</dbReference>
<dbReference type="AlphaFoldDB" id="A0A1F7IFQ0"/>
<dbReference type="InterPro" id="IPR029070">
    <property type="entry name" value="Chitinase_insertion_sf"/>
</dbReference>
<dbReference type="InterPro" id="IPR001223">
    <property type="entry name" value="Glyco_hydro18_cat"/>
</dbReference>
<evidence type="ECO:0000313" key="3">
    <source>
        <dbReference type="Proteomes" id="UP000177698"/>
    </source>
</evidence>
<dbReference type="STRING" id="1802056.A2954_04210"/>
<gene>
    <name evidence="2" type="ORF">A2954_04210</name>
</gene>
<dbReference type="GO" id="GO:0008061">
    <property type="term" value="F:chitin binding"/>
    <property type="evidence" value="ECO:0007669"/>
    <property type="project" value="InterPro"/>
</dbReference>
<dbReference type="InterPro" id="IPR011583">
    <property type="entry name" value="Chitinase_II/V-like_cat"/>
</dbReference>